<feature type="compositionally biased region" description="Basic and acidic residues" evidence="2">
    <location>
        <begin position="56"/>
        <end position="65"/>
    </location>
</feature>
<dbReference type="Gene3D" id="4.10.60.10">
    <property type="entry name" value="Zinc finger, CCHC-type"/>
    <property type="match status" value="1"/>
</dbReference>
<dbReference type="Gene3D" id="1.10.4020.10">
    <property type="entry name" value="DNA breaking-rejoining enzymes"/>
    <property type="match status" value="1"/>
</dbReference>
<proteinExistence type="predicted"/>
<feature type="non-terminal residue" evidence="4">
    <location>
        <position position="162"/>
    </location>
</feature>
<accession>A0A1A8NTM0</accession>
<keyword evidence="1" id="KW-0863">Zinc-finger</keyword>
<evidence type="ECO:0000256" key="2">
    <source>
        <dbReference type="SAM" id="MobiDB-lite"/>
    </source>
</evidence>
<dbReference type="InterPro" id="IPR003309">
    <property type="entry name" value="SCAN_dom"/>
</dbReference>
<evidence type="ECO:0000259" key="3">
    <source>
        <dbReference type="PROSITE" id="PS50158"/>
    </source>
</evidence>
<sequence>LILEQFLRMVHPDLEVWIRERDHKTAVRAAELAEVFLAARKGSGQTILGQGSTWFQRERDRENGPRDQAQSKSDGGERGFGPHRAGSKPRQFTANKYHKPNPANSFQRSSKEVRCYVCNELGHTQYSCPLTNKSKPSLYCAVPRPGLLNSVVTTQKALTTPV</sequence>
<dbReference type="PANTHER" id="PTHR46888:SF1">
    <property type="entry name" value="RIBONUCLEASE H"/>
    <property type="match status" value="1"/>
</dbReference>
<feature type="domain" description="CCHC-type" evidence="3">
    <location>
        <begin position="114"/>
        <end position="129"/>
    </location>
</feature>
<name>A0A1A8NTM0_9TELE</name>
<feature type="non-terminal residue" evidence="4">
    <location>
        <position position="1"/>
    </location>
</feature>
<dbReference type="SUPFAM" id="SSF57756">
    <property type="entry name" value="Retrovirus zinc finger-like domains"/>
    <property type="match status" value="1"/>
</dbReference>
<evidence type="ECO:0000256" key="1">
    <source>
        <dbReference type="PROSITE-ProRule" id="PRU00047"/>
    </source>
</evidence>
<dbReference type="PROSITE" id="PS50158">
    <property type="entry name" value="ZF_CCHC"/>
    <property type="match status" value="1"/>
</dbReference>
<keyword evidence="1" id="KW-0479">Metal-binding</keyword>
<dbReference type="Pfam" id="PF02023">
    <property type="entry name" value="SCAN"/>
    <property type="match status" value="1"/>
</dbReference>
<dbReference type="GO" id="GO:0008270">
    <property type="term" value="F:zinc ion binding"/>
    <property type="evidence" value="ECO:0007669"/>
    <property type="project" value="UniProtKB-KW"/>
</dbReference>
<dbReference type="InterPro" id="IPR001878">
    <property type="entry name" value="Znf_CCHC"/>
</dbReference>
<dbReference type="PANTHER" id="PTHR46888">
    <property type="entry name" value="ZINC KNUCKLE DOMAINCONTAINING PROTEIN-RELATED"/>
    <property type="match status" value="1"/>
</dbReference>
<dbReference type="InterPro" id="IPR036875">
    <property type="entry name" value="Znf_CCHC_sf"/>
</dbReference>
<dbReference type="EMBL" id="HAEH01003864">
    <property type="protein sequence ID" value="SBR72401.1"/>
    <property type="molecule type" value="Transcribed_RNA"/>
</dbReference>
<dbReference type="AlphaFoldDB" id="A0A1A8NTM0"/>
<evidence type="ECO:0000313" key="4">
    <source>
        <dbReference type="EMBL" id="SBR72401.1"/>
    </source>
</evidence>
<gene>
    <name evidence="4" type="primary">GIN1</name>
</gene>
<dbReference type="GO" id="GO:0003676">
    <property type="term" value="F:nucleic acid binding"/>
    <property type="evidence" value="ECO:0007669"/>
    <property type="project" value="InterPro"/>
</dbReference>
<protein>
    <submittedName>
        <fullName evidence="4">Gypsy retrotransposon integrase 1</fullName>
    </submittedName>
</protein>
<organism evidence="4">
    <name type="scientific">Nothobranchius rachovii</name>
    <name type="common">bluefin notho</name>
    <dbReference type="NCBI Taxonomy" id="451742"/>
    <lineage>
        <taxon>Eukaryota</taxon>
        <taxon>Metazoa</taxon>
        <taxon>Chordata</taxon>
        <taxon>Craniata</taxon>
        <taxon>Vertebrata</taxon>
        <taxon>Euteleostomi</taxon>
        <taxon>Actinopterygii</taxon>
        <taxon>Neopterygii</taxon>
        <taxon>Teleostei</taxon>
        <taxon>Neoteleostei</taxon>
        <taxon>Acanthomorphata</taxon>
        <taxon>Ovalentaria</taxon>
        <taxon>Atherinomorphae</taxon>
        <taxon>Cyprinodontiformes</taxon>
        <taxon>Nothobranchiidae</taxon>
        <taxon>Nothobranchius</taxon>
    </lineage>
</organism>
<reference evidence="4" key="2">
    <citation type="submission" date="2016-06" db="EMBL/GenBank/DDBJ databases">
        <title>The genome of a short-lived fish provides insights into sex chromosome evolution and the genetic control of aging.</title>
        <authorList>
            <person name="Reichwald K."/>
            <person name="Felder M."/>
            <person name="Petzold A."/>
            <person name="Koch P."/>
            <person name="Groth M."/>
            <person name="Platzer M."/>
        </authorList>
    </citation>
    <scope>NUCLEOTIDE SEQUENCE</scope>
    <source>
        <tissue evidence="4">Brain</tissue>
    </source>
</reference>
<dbReference type="InterPro" id="IPR038269">
    <property type="entry name" value="SCAN_sf"/>
</dbReference>
<reference evidence="4" key="1">
    <citation type="submission" date="2016-05" db="EMBL/GenBank/DDBJ databases">
        <authorList>
            <person name="Lavstsen T."/>
            <person name="Jespersen J.S."/>
        </authorList>
    </citation>
    <scope>NUCLEOTIDE SEQUENCE</scope>
    <source>
        <tissue evidence="4">Brain</tissue>
    </source>
</reference>
<keyword evidence="1" id="KW-0862">Zinc</keyword>
<dbReference type="SUPFAM" id="SSF47353">
    <property type="entry name" value="Retrovirus capsid dimerization domain-like"/>
    <property type="match status" value="1"/>
</dbReference>
<feature type="region of interest" description="Disordered" evidence="2">
    <location>
        <begin position="48"/>
        <end position="106"/>
    </location>
</feature>